<name>T1DXD0_9HELI</name>
<dbReference type="EMBL" id="BASD01000036">
    <property type="protein sequence ID" value="GAD20162.1"/>
    <property type="molecule type" value="Genomic_DNA"/>
</dbReference>
<protein>
    <submittedName>
        <fullName evidence="1">Uncharacterized protein</fullName>
    </submittedName>
</protein>
<dbReference type="Proteomes" id="UP000018143">
    <property type="component" value="Unassembled WGS sequence"/>
</dbReference>
<dbReference type="STRING" id="1325130.HFN_1406"/>
<dbReference type="AlphaFoldDB" id="T1DXD0"/>
<keyword evidence="2" id="KW-1185">Reference proteome</keyword>
<gene>
    <name evidence="1" type="ORF">HFN_1406</name>
</gene>
<evidence type="ECO:0000313" key="2">
    <source>
        <dbReference type="Proteomes" id="UP000018143"/>
    </source>
</evidence>
<proteinExistence type="predicted"/>
<sequence length="55" mass="6718">MPHSPQKRIKKIVFSNTNLININEFLRNFKQKLSNFCEFFWELFCLGFEFVLFVN</sequence>
<organism evidence="1 2">
    <name type="scientific">Helicobacter fennelliae MRY12-0050</name>
    <dbReference type="NCBI Taxonomy" id="1325130"/>
    <lineage>
        <taxon>Bacteria</taxon>
        <taxon>Pseudomonadati</taxon>
        <taxon>Campylobacterota</taxon>
        <taxon>Epsilonproteobacteria</taxon>
        <taxon>Campylobacterales</taxon>
        <taxon>Helicobacteraceae</taxon>
        <taxon>Helicobacter</taxon>
    </lineage>
</organism>
<comment type="caution">
    <text evidence="1">The sequence shown here is derived from an EMBL/GenBank/DDBJ whole genome shotgun (WGS) entry which is preliminary data.</text>
</comment>
<accession>T1DXD0</accession>
<evidence type="ECO:0000313" key="1">
    <source>
        <dbReference type="EMBL" id="GAD20162.1"/>
    </source>
</evidence>
<reference evidence="1 2" key="1">
    <citation type="journal article" date="2013" name="Genome Announc.">
        <title>Draft Genome Sequence of Helicobacter fennelliae Strain MRY12-0050, Isolated from a Bacteremia Patient.</title>
        <authorList>
            <person name="Rimbara E."/>
            <person name="Matsui M."/>
            <person name="Mori S."/>
            <person name="Suzuki S."/>
            <person name="Suzuki M."/>
            <person name="Kim H."/>
            <person name="Sekizuka T."/>
            <person name="Kuroda M."/>
            <person name="Shibayama K."/>
        </authorList>
    </citation>
    <scope>NUCLEOTIDE SEQUENCE [LARGE SCALE GENOMIC DNA]</scope>
    <source>
        <strain evidence="1 2">MRY12-0050</strain>
    </source>
</reference>